<protein>
    <submittedName>
        <fullName evidence="4">Sulfotransferase</fullName>
    </submittedName>
</protein>
<proteinExistence type="inferred from homology"/>
<accession>F9ZW50</accession>
<dbReference type="STRING" id="857087.Metme_3660"/>
<dbReference type="eggNOG" id="ENOG502ZB7Q">
    <property type="taxonomic scope" value="Bacteria"/>
</dbReference>
<sequence length="258" mass="29163">MLQSLAGGGRPIRFDRNEKVVPPGMSRTAFDDLLGIESSDLTLREIERLRPWMYAKEAAEATAPMFRKVHDAWVLTSAGDPLFPPELTLGSVYITRDPRDIAVSYAHYDGRSIDRAIDLLADADAVVNSARLDIAGQLPQRLLSWHSHVNSWLDGGSPRILLVRYEDLLADPAEQLRRIVQHCDLPQEPEVLERTLAATRFEVLQEEESRHGFKEKPDSARRFFREGKAGIWRTALSSAQIARIERDHGATMDRLGYH</sequence>
<evidence type="ECO:0000313" key="5">
    <source>
        <dbReference type="Proteomes" id="UP000008888"/>
    </source>
</evidence>
<dbReference type="Gene3D" id="3.40.50.300">
    <property type="entry name" value="P-loop containing nucleotide triphosphate hydrolases"/>
    <property type="match status" value="1"/>
</dbReference>
<dbReference type="GO" id="GO:0008146">
    <property type="term" value="F:sulfotransferase activity"/>
    <property type="evidence" value="ECO:0007669"/>
    <property type="project" value="InterPro"/>
</dbReference>
<evidence type="ECO:0000256" key="2">
    <source>
        <dbReference type="ARBA" id="ARBA00022679"/>
    </source>
</evidence>
<keyword evidence="2 4" id="KW-0808">Transferase</keyword>
<dbReference type="EMBL" id="CP002738">
    <property type="protein sequence ID" value="AEG02021.1"/>
    <property type="molecule type" value="Genomic_DNA"/>
</dbReference>
<dbReference type="Pfam" id="PF00685">
    <property type="entry name" value="Sulfotransfer_1"/>
    <property type="match status" value="1"/>
</dbReference>
<comment type="similarity">
    <text evidence="1">Belongs to the sulfotransferase 1 family.</text>
</comment>
<dbReference type="PANTHER" id="PTHR11783">
    <property type="entry name" value="SULFOTRANSFERASE SULT"/>
    <property type="match status" value="1"/>
</dbReference>
<evidence type="ECO:0000256" key="1">
    <source>
        <dbReference type="ARBA" id="ARBA00005771"/>
    </source>
</evidence>
<evidence type="ECO:0000259" key="3">
    <source>
        <dbReference type="Pfam" id="PF00685"/>
    </source>
</evidence>
<dbReference type="InterPro" id="IPR000863">
    <property type="entry name" value="Sulfotransferase_dom"/>
</dbReference>
<dbReference type="HOGENOM" id="CLU_027239_4_1_6"/>
<reference key="2">
    <citation type="submission" date="2011-05" db="EMBL/GenBank/DDBJ databases">
        <title>Complete genome sequence of the aerobic marine methanotroph Methylomonas methanica MC09.</title>
        <authorList>
            <person name="Boden R."/>
            <person name="Cunliffe M."/>
            <person name="Scanlan J."/>
            <person name="Moussard H."/>
            <person name="Kits K.D."/>
            <person name="Klotz M."/>
            <person name="Jetten M."/>
            <person name="Vuilleumier S."/>
            <person name="Han J."/>
            <person name="Peters L."/>
            <person name="Mikhailova N."/>
            <person name="Teshima H."/>
            <person name="Tapia R."/>
            <person name="Kyrpides N."/>
            <person name="Ivanova N."/>
            <person name="Pagani I."/>
            <person name="Cheng J.-F."/>
            <person name="Goodwin L."/>
            <person name="Han C."/>
            <person name="Hauser L."/>
            <person name="Land M."/>
            <person name="Lapidus A."/>
            <person name="Lucas S."/>
            <person name="Pitluck S."/>
            <person name="Woyke T."/>
            <person name="Stein L.Y."/>
            <person name="Murrell C."/>
        </authorList>
    </citation>
    <scope>NUCLEOTIDE SEQUENCE</scope>
    <source>
        <strain>MC09</strain>
    </source>
</reference>
<keyword evidence="5" id="KW-1185">Reference proteome</keyword>
<dbReference type="AlphaFoldDB" id="F9ZW50"/>
<organism evidence="4 5">
    <name type="scientific">Methylomonas methanica (strain DSM 25384 / MC09)</name>
    <dbReference type="NCBI Taxonomy" id="857087"/>
    <lineage>
        <taxon>Bacteria</taxon>
        <taxon>Pseudomonadati</taxon>
        <taxon>Pseudomonadota</taxon>
        <taxon>Gammaproteobacteria</taxon>
        <taxon>Methylococcales</taxon>
        <taxon>Methylococcaceae</taxon>
        <taxon>Methylomonas</taxon>
    </lineage>
</organism>
<feature type="domain" description="Sulfotransferase" evidence="3">
    <location>
        <begin position="92"/>
        <end position="255"/>
    </location>
</feature>
<name>F9ZW50_METMM</name>
<reference evidence="5" key="3">
    <citation type="submission" date="2011-05" db="EMBL/GenBank/DDBJ databases">
        <title>Complete sequence of Methylomonas methanica MC09.</title>
        <authorList>
            <consortium name="US DOE Joint Genome Institute"/>
            <person name="Lucas S."/>
            <person name="Han J."/>
            <person name="Lapidus A."/>
            <person name="Cheng J.-F."/>
            <person name="Goodwin L."/>
            <person name="Pitluck S."/>
            <person name="Peters L."/>
            <person name="Mikhailova N."/>
            <person name="Teshima H."/>
            <person name="Han C."/>
            <person name="Tapia R."/>
            <person name="Land M."/>
            <person name="Hauser L."/>
            <person name="Kyrpides N."/>
            <person name="Ivanova N."/>
            <person name="Pagani I."/>
            <person name="Stein L."/>
            <person name="Woyke T."/>
        </authorList>
    </citation>
    <scope>NUCLEOTIDE SEQUENCE [LARGE SCALE GENOMIC DNA]</scope>
    <source>
        <strain evidence="5">MC09</strain>
    </source>
</reference>
<gene>
    <name evidence="4" type="ordered locus">Metme_3660</name>
</gene>
<reference evidence="4 5" key="1">
    <citation type="journal article" date="2011" name="J. Bacteriol.">
        <title>Complete Genome Sequence of the Aerobic Marine Methanotroph Methylomonas methanica MC09.</title>
        <authorList>
            <person name="Boden R."/>
            <person name="Cunliffe M."/>
            <person name="Scanlan J."/>
            <person name="Moussard H."/>
            <person name="Kits K.D."/>
            <person name="Klotz M.G."/>
            <person name="Jetten M.S."/>
            <person name="Vuilleumier S."/>
            <person name="Han J."/>
            <person name="Peters L."/>
            <person name="Mikhailova N."/>
            <person name="Teshima H."/>
            <person name="Tapia R."/>
            <person name="Kyrpides N."/>
            <person name="Ivanova N."/>
            <person name="Pagani I."/>
            <person name="Cheng J.F."/>
            <person name="Goodwin L."/>
            <person name="Han C."/>
            <person name="Hauser L."/>
            <person name="Land M.L."/>
            <person name="Lapidus A."/>
            <person name="Lucas S."/>
            <person name="Pitluck S."/>
            <person name="Woyke T."/>
            <person name="Stein L."/>
            <person name="Murrell J.C."/>
        </authorList>
    </citation>
    <scope>NUCLEOTIDE SEQUENCE [LARGE SCALE GENOMIC DNA]</scope>
    <source>
        <strain evidence="4 5">MC09</strain>
    </source>
</reference>
<dbReference type="Proteomes" id="UP000008888">
    <property type="component" value="Chromosome"/>
</dbReference>
<dbReference type="InterPro" id="IPR027417">
    <property type="entry name" value="P-loop_NTPase"/>
</dbReference>
<dbReference type="KEGG" id="mmt:Metme_3660"/>
<dbReference type="SUPFAM" id="SSF52540">
    <property type="entry name" value="P-loop containing nucleoside triphosphate hydrolases"/>
    <property type="match status" value="1"/>
</dbReference>
<evidence type="ECO:0000313" key="4">
    <source>
        <dbReference type="EMBL" id="AEG02021.1"/>
    </source>
</evidence>